<protein>
    <submittedName>
        <fullName evidence="2">Histone-binding protein RBBP7</fullName>
    </submittedName>
</protein>
<dbReference type="Proteomes" id="UP000297703">
    <property type="component" value="Unassembled WGS sequence"/>
</dbReference>
<dbReference type="EMBL" id="QXTE01000039">
    <property type="protein sequence ID" value="TFK10655.1"/>
    <property type="molecule type" value="Genomic_DNA"/>
</dbReference>
<gene>
    <name evidence="2" type="ORF">DR999_PMT06057</name>
</gene>
<evidence type="ECO:0000313" key="3">
    <source>
        <dbReference type="Proteomes" id="UP000297703"/>
    </source>
</evidence>
<sequence>MAGQEIPRKERGQFLYRWPLLPHRCSLHVSDSHLLMLLTNKPGLTPTGPVGASPESTALFIISQVPTAGSGSPAWKSEAGRNQLDSHIPGISRENKTGKPRLTAFIEWLSSGAPQIITSRPRKALLCQLSEIRQRHHPT</sequence>
<accession>A0A4D9ENM3</accession>
<name>A0A4D9ENM3_9SAUR</name>
<reference evidence="2 3" key="1">
    <citation type="submission" date="2019-04" db="EMBL/GenBank/DDBJ databases">
        <title>Draft genome of the big-headed turtle Platysternon megacephalum.</title>
        <authorList>
            <person name="Gong S."/>
        </authorList>
    </citation>
    <scope>NUCLEOTIDE SEQUENCE [LARGE SCALE GENOMIC DNA]</scope>
    <source>
        <strain evidence="2">DO16091913</strain>
        <tissue evidence="2">Muscle</tissue>
    </source>
</reference>
<keyword evidence="3" id="KW-1185">Reference proteome</keyword>
<reference evidence="2 3" key="2">
    <citation type="submission" date="2019-04" db="EMBL/GenBank/DDBJ databases">
        <title>The genome sequence of big-headed turtle.</title>
        <authorList>
            <person name="Gong S."/>
        </authorList>
    </citation>
    <scope>NUCLEOTIDE SEQUENCE [LARGE SCALE GENOMIC DNA]</scope>
    <source>
        <strain evidence="2">DO16091913</strain>
        <tissue evidence="2">Muscle</tissue>
    </source>
</reference>
<dbReference type="AlphaFoldDB" id="A0A4D9ENM3"/>
<proteinExistence type="predicted"/>
<comment type="caution">
    <text evidence="2">The sequence shown here is derived from an EMBL/GenBank/DDBJ whole genome shotgun (WGS) entry which is preliminary data.</text>
</comment>
<evidence type="ECO:0000256" key="1">
    <source>
        <dbReference type="SAM" id="MobiDB-lite"/>
    </source>
</evidence>
<organism evidence="2 3">
    <name type="scientific">Platysternon megacephalum</name>
    <name type="common">big-headed turtle</name>
    <dbReference type="NCBI Taxonomy" id="55544"/>
    <lineage>
        <taxon>Eukaryota</taxon>
        <taxon>Metazoa</taxon>
        <taxon>Chordata</taxon>
        <taxon>Craniata</taxon>
        <taxon>Vertebrata</taxon>
        <taxon>Euteleostomi</taxon>
        <taxon>Archelosauria</taxon>
        <taxon>Testudinata</taxon>
        <taxon>Testudines</taxon>
        <taxon>Cryptodira</taxon>
        <taxon>Durocryptodira</taxon>
        <taxon>Testudinoidea</taxon>
        <taxon>Platysternidae</taxon>
        <taxon>Platysternon</taxon>
    </lineage>
</organism>
<feature type="region of interest" description="Disordered" evidence="1">
    <location>
        <begin position="71"/>
        <end position="96"/>
    </location>
</feature>
<evidence type="ECO:0000313" key="2">
    <source>
        <dbReference type="EMBL" id="TFK10655.1"/>
    </source>
</evidence>